<dbReference type="Pfam" id="PF09137">
    <property type="entry name" value="Glucodextran_N"/>
    <property type="match status" value="1"/>
</dbReference>
<evidence type="ECO:0000313" key="2">
    <source>
        <dbReference type="EMBL" id="VAW81574.1"/>
    </source>
</evidence>
<keyword evidence="2" id="KW-0378">Hydrolase</keyword>
<dbReference type="InterPro" id="IPR011013">
    <property type="entry name" value="Gal_mutarotase_sf_dom"/>
</dbReference>
<reference evidence="2" key="1">
    <citation type="submission" date="2018-06" db="EMBL/GenBank/DDBJ databases">
        <authorList>
            <person name="Zhirakovskaya E."/>
        </authorList>
    </citation>
    <scope>NUCLEOTIDE SEQUENCE</scope>
</reference>
<dbReference type="SUPFAM" id="SSF74650">
    <property type="entry name" value="Galactose mutarotase-like"/>
    <property type="match status" value="1"/>
</dbReference>
<organism evidence="2">
    <name type="scientific">hydrothermal vent metagenome</name>
    <dbReference type="NCBI Taxonomy" id="652676"/>
    <lineage>
        <taxon>unclassified sequences</taxon>
        <taxon>metagenomes</taxon>
        <taxon>ecological metagenomes</taxon>
    </lineage>
</organism>
<dbReference type="EC" id="3.2.1.3" evidence="2"/>
<sequence length="105" mass="11590">MPCLNDTRLFLIKAKAPGSPGISPTWSGGRKNAVGCALGSSRLWFTLGRGIINEVFYPRVDLPQIRDLGFIVADGKSLWAEVKRLDNYTIRQPEPSIPATIVHQQ</sequence>
<dbReference type="Gene3D" id="2.70.98.10">
    <property type="match status" value="1"/>
</dbReference>
<dbReference type="InterPro" id="IPR015220">
    <property type="entry name" value="Glucodextranase_N"/>
</dbReference>
<accession>A0A3B0ZJT1</accession>
<dbReference type="InterPro" id="IPR014718">
    <property type="entry name" value="GH-type_carb-bd"/>
</dbReference>
<gene>
    <name evidence="2" type="ORF">MNBD_GAMMA13-387</name>
</gene>
<protein>
    <submittedName>
        <fullName evidence="2">Glucan 1,4-alpha-glucosidase</fullName>
        <ecNumber evidence="2">3.2.1.3</ecNumber>
    </submittedName>
</protein>
<evidence type="ECO:0000259" key="1">
    <source>
        <dbReference type="Pfam" id="PF09137"/>
    </source>
</evidence>
<feature type="domain" description="Glucodextranase N-terminal" evidence="1">
    <location>
        <begin position="16"/>
        <end position="100"/>
    </location>
</feature>
<dbReference type="GO" id="GO:0005975">
    <property type="term" value="P:carbohydrate metabolic process"/>
    <property type="evidence" value="ECO:0007669"/>
    <property type="project" value="InterPro"/>
</dbReference>
<dbReference type="EMBL" id="UOFK01000266">
    <property type="protein sequence ID" value="VAW81574.1"/>
    <property type="molecule type" value="Genomic_DNA"/>
</dbReference>
<dbReference type="GO" id="GO:0030246">
    <property type="term" value="F:carbohydrate binding"/>
    <property type="evidence" value="ECO:0007669"/>
    <property type="project" value="InterPro"/>
</dbReference>
<proteinExistence type="predicted"/>
<dbReference type="GO" id="GO:0004339">
    <property type="term" value="F:glucan 1,4-alpha-glucosidase activity"/>
    <property type="evidence" value="ECO:0007669"/>
    <property type="project" value="UniProtKB-EC"/>
</dbReference>
<dbReference type="AlphaFoldDB" id="A0A3B0ZJT1"/>
<keyword evidence="2" id="KW-0326">Glycosidase</keyword>
<name>A0A3B0ZJT1_9ZZZZ</name>